<keyword evidence="5" id="KW-0449">Lipoprotein</keyword>
<evidence type="ECO:0000256" key="7">
    <source>
        <dbReference type="SAM" id="SignalP"/>
    </source>
</evidence>
<dbReference type="InterPro" id="IPR050490">
    <property type="entry name" value="Bact_solute-bd_prot1"/>
</dbReference>
<keyword evidence="4" id="KW-0564">Palmitate</keyword>
<dbReference type="Gene3D" id="3.40.190.10">
    <property type="entry name" value="Periplasmic binding protein-like II"/>
    <property type="match status" value="2"/>
</dbReference>
<evidence type="ECO:0000256" key="4">
    <source>
        <dbReference type="ARBA" id="ARBA00023139"/>
    </source>
</evidence>
<dbReference type="PROSITE" id="PS51257">
    <property type="entry name" value="PROKAR_LIPOPROTEIN"/>
    <property type="match status" value="1"/>
</dbReference>
<evidence type="ECO:0000256" key="1">
    <source>
        <dbReference type="ARBA" id="ARBA00022475"/>
    </source>
</evidence>
<dbReference type="PANTHER" id="PTHR43649">
    <property type="entry name" value="ARABINOSE-BINDING PROTEIN-RELATED"/>
    <property type="match status" value="1"/>
</dbReference>
<dbReference type="EMBL" id="VUMI01000041">
    <property type="protein sequence ID" value="MSS90591.1"/>
    <property type="molecule type" value="Genomic_DNA"/>
</dbReference>
<feature type="signal peptide" evidence="7">
    <location>
        <begin position="1"/>
        <end position="19"/>
    </location>
</feature>
<evidence type="ECO:0000313" key="8">
    <source>
        <dbReference type="EMBL" id="MSS90591.1"/>
    </source>
</evidence>
<dbReference type="SUPFAM" id="SSF53850">
    <property type="entry name" value="Periplasmic binding protein-like II"/>
    <property type="match status" value="1"/>
</dbReference>
<evidence type="ECO:0000313" key="9">
    <source>
        <dbReference type="Proteomes" id="UP000436047"/>
    </source>
</evidence>
<feature type="chain" id="PRO_5038667143" evidence="7">
    <location>
        <begin position="20"/>
        <end position="573"/>
    </location>
</feature>
<keyword evidence="1" id="KW-1003">Cell membrane</keyword>
<dbReference type="AlphaFoldDB" id="A0A6N7W5S2"/>
<accession>A0A6N7W5S2</accession>
<comment type="caution">
    <text evidence="8">The sequence shown here is derived from an EMBL/GenBank/DDBJ whole genome shotgun (WGS) entry which is preliminary data.</text>
</comment>
<dbReference type="InterPro" id="IPR006059">
    <property type="entry name" value="SBP"/>
</dbReference>
<dbReference type="Pfam" id="PF01547">
    <property type="entry name" value="SBP_bac_1"/>
    <property type="match status" value="1"/>
</dbReference>
<keyword evidence="9" id="KW-1185">Reference proteome</keyword>
<dbReference type="PANTHER" id="PTHR43649:SF33">
    <property type="entry name" value="POLYGALACTURONAN_RHAMNOGALACTURONAN-BINDING PROTEIN YTCQ"/>
    <property type="match status" value="1"/>
</dbReference>
<proteinExistence type="predicted"/>
<dbReference type="GeneID" id="86055445"/>
<evidence type="ECO:0000256" key="3">
    <source>
        <dbReference type="ARBA" id="ARBA00023136"/>
    </source>
</evidence>
<keyword evidence="2 7" id="KW-0732">Signal</keyword>
<dbReference type="Proteomes" id="UP000436047">
    <property type="component" value="Unassembled WGS sequence"/>
</dbReference>
<keyword evidence="3" id="KW-0472">Membrane</keyword>
<reference evidence="8 9" key="1">
    <citation type="submission" date="2019-08" db="EMBL/GenBank/DDBJ databases">
        <title>In-depth cultivation of the pig gut microbiome towards novel bacterial diversity and tailored functional studies.</title>
        <authorList>
            <person name="Wylensek D."/>
            <person name="Hitch T.C.A."/>
            <person name="Clavel T."/>
        </authorList>
    </citation>
    <scope>NUCLEOTIDE SEQUENCE [LARGE SCALE GENOMIC DNA]</scope>
    <source>
        <strain evidence="8 9">WCA-389-WT-23B</strain>
    </source>
</reference>
<dbReference type="RefSeq" id="WP_154467062.1">
    <property type="nucleotide sequence ID" value="NZ_JAXDZL010000002.1"/>
</dbReference>
<gene>
    <name evidence="8" type="ORF">FYJ45_20680</name>
</gene>
<name>A0A6N7W5S2_9FIRM</name>
<protein>
    <submittedName>
        <fullName evidence="8">Extracellular solute-binding protein</fullName>
    </submittedName>
</protein>
<evidence type="ECO:0000256" key="6">
    <source>
        <dbReference type="SAM" id="MobiDB-lite"/>
    </source>
</evidence>
<organism evidence="8 9">
    <name type="scientific">Eisenbergiella porci</name>
    <dbReference type="NCBI Taxonomy" id="2652274"/>
    <lineage>
        <taxon>Bacteria</taxon>
        <taxon>Bacillati</taxon>
        <taxon>Bacillota</taxon>
        <taxon>Clostridia</taxon>
        <taxon>Lachnospirales</taxon>
        <taxon>Lachnospiraceae</taxon>
        <taxon>Eisenbergiella</taxon>
    </lineage>
</organism>
<sequence length="573" mass="64364">MKKKMLALLLSACMVISMAGCSSGGEETAAGNTGGGGGEGSNAASAEAGDTSLPEGFNATGMPIMNEKITLKVWIEGGADIDWEQNRFVKEIEEKSNIKLQIISTPLSDALQKRNLMLASGDYPDLILTDWPTVFTKSDIMQYGVKEGVLLPITDYIDKYGNNMKRIFEYNPSYRDRCVAPDGEIYGFARFSECYHCSAYPKIYLRQDWMDKLGLKMPETTEELREVLRAFVNDDPNGNGKKDEIGMLGATTWNTMVEYALMGMSFQTVKPDFWLSLGADGKSVEFSPSTDAYREGLRYIKSLYDEGLIDGASFTQKEDQLAQTVRTEPHVVGMYVCDHAGMGYDNNDPVEAENYQILIPVAGPDGFRRQGQNANEGEVQGFHAVITDVCKYPEAAFRLIDEFFYDDDYNMERKYGERGLGWDYCPEGTKNVFGGDARYIVNSLTEDQNAEIGKGTMMVGPQADLAPFRLSMLPEVDDIYQPGNYEQRITLDTQKVEQYIPKERLDYTVFIPLDMADDYAEIQTNLNSFVRMATVQFITGERDIETGWDQYLSELDSYRVDRYIEIYKAAAGR</sequence>
<evidence type="ECO:0000256" key="2">
    <source>
        <dbReference type="ARBA" id="ARBA00022729"/>
    </source>
</evidence>
<feature type="region of interest" description="Disordered" evidence="6">
    <location>
        <begin position="25"/>
        <end position="59"/>
    </location>
</feature>
<evidence type="ECO:0000256" key="5">
    <source>
        <dbReference type="ARBA" id="ARBA00023288"/>
    </source>
</evidence>